<reference evidence="1" key="1">
    <citation type="submission" date="2021-01" db="EMBL/GenBank/DDBJ databases">
        <authorList>
            <person name="Corre E."/>
            <person name="Pelletier E."/>
            <person name="Niang G."/>
            <person name="Scheremetjew M."/>
            <person name="Finn R."/>
            <person name="Kale V."/>
            <person name="Holt S."/>
            <person name="Cochrane G."/>
            <person name="Meng A."/>
            <person name="Brown T."/>
            <person name="Cohen L."/>
        </authorList>
    </citation>
    <scope>NUCLEOTIDE SEQUENCE</scope>
    <source>
        <strain evidence="1">CCMP3328</strain>
    </source>
</reference>
<protein>
    <submittedName>
        <fullName evidence="1">Uncharacterized protein</fullName>
    </submittedName>
</protein>
<proteinExistence type="predicted"/>
<dbReference type="AlphaFoldDB" id="A0A7R9ZPR6"/>
<evidence type="ECO:0000313" key="1">
    <source>
        <dbReference type="EMBL" id="CAD8337194.1"/>
    </source>
</evidence>
<organism evidence="1">
    <name type="scientific">Craspedostauros australis</name>
    <dbReference type="NCBI Taxonomy" id="1486917"/>
    <lineage>
        <taxon>Eukaryota</taxon>
        <taxon>Sar</taxon>
        <taxon>Stramenopiles</taxon>
        <taxon>Ochrophyta</taxon>
        <taxon>Bacillariophyta</taxon>
        <taxon>Bacillariophyceae</taxon>
        <taxon>Bacillariophycidae</taxon>
        <taxon>Naviculales</taxon>
        <taxon>Naviculaceae</taxon>
        <taxon>Craspedostauros</taxon>
    </lineage>
</organism>
<dbReference type="EMBL" id="HBEF01014885">
    <property type="protein sequence ID" value="CAD8337194.1"/>
    <property type="molecule type" value="Transcribed_RNA"/>
</dbReference>
<accession>A0A7R9ZPR6</accession>
<gene>
    <name evidence="1" type="ORF">CAUS1442_LOCUS9322</name>
</gene>
<name>A0A7R9ZPR6_9STRA</name>
<sequence length="108" mass="12755">MAHTCATLFCPAFILFVRCPWVWCKYMWYHTMLVFEHAFRYTDAEHCRRALLELRRRFYDGVRCASSLVPHLPSFESKHGSHVHYEAIGCVIICRMRGRGQHLRPIVG</sequence>